<evidence type="ECO:0000256" key="7">
    <source>
        <dbReference type="ARBA" id="ARBA00029447"/>
    </source>
</evidence>
<dbReference type="Gene3D" id="3.30.450.20">
    <property type="entry name" value="PAS domain"/>
    <property type="match status" value="1"/>
</dbReference>
<reference evidence="13" key="1">
    <citation type="submission" date="2022-08" db="EMBL/GenBank/DDBJ databases">
        <authorList>
            <person name="Wang H."/>
        </authorList>
    </citation>
    <scope>NUCLEOTIDE SEQUENCE</scope>
    <source>
        <strain evidence="13">PS10</strain>
    </source>
</reference>
<feature type="signal peptide" evidence="10">
    <location>
        <begin position="1"/>
        <end position="23"/>
    </location>
</feature>
<keyword evidence="14" id="KW-1185">Reference proteome</keyword>
<evidence type="ECO:0000256" key="10">
    <source>
        <dbReference type="SAM" id="SignalP"/>
    </source>
</evidence>
<feature type="chain" id="PRO_5046194002" evidence="10">
    <location>
        <begin position="24"/>
        <end position="567"/>
    </location>
</feature>
<comment type="subcellular location">
    <subcellularLocation>
        <location evidence="1">Cell membrane</location>
        <topology evidence="1">Multi-pass membrane protein</topology>
    </subcellularLocation>
</comment>
<keyword evidence="3 9" id="KW-0812">Transmembrane</keyword>
<evidence type="ECO:0000256" key="1">
    <source>
        <dbReference type="ARBA" id="ARBA00004651"/>
    </source>
</evidence>
<accession>A0ABT7HSN5</accession>
<evidence type="ECO:0000256" key="5">
    <source>
        <dbReference type="ARBA" id="ARBA00023136"/>
    </source>
</evidence>
<evidence type="ECO:0000256" key="8">
    <source>
        <dbReference type="PROSITE-ProRule" id="PRU00284"/>
    </source>
</evidence>
<keyword evidence="6 8" id="KW-0807">Transducer</keyword>
<evidence type="ECO:0000256" key="4">
    <source>
        <dbReference type="ARBA" id="ARBA00022989"/>
    </source>
</evidence>
<dbReference type="PANTHER" id="PTHR32089">
    <property type="entry name" value="METHYL-ACCEPTING CHEMOTAXIS PROTEIN MCPB"/>
    <property type="match status" value="1"/>
</dbReference>
<gene>
    <name evidence="13" type="ORF">NYG85_10070</name>
</gene>
<evidence type="ECO:0000259" key="12">
    <source>
        <dbReference type="PROSITE" id="PS50885"/>
    </source>
</evidence>
<keyword evidence="4 9" id="KW-1133">Transmembrane helix</keyword>
<feature type="domain" description="Methyl-accepting transducer" evidence="11">
    <location>
        <begin position="295"/>
        <end position="552"/>
    </location>
</feature>
<dbReference type="SUPFAM" id="SSF58104">
    <property type="entry name" value="Methyl-accepting chemotaxis protein (MCP) signaling domain"/>
    <property type="match status" value="1"/>
</dbReference>
<feature type="transmembrane region" description="Helical" evidence="9">
    <location>
        <begin position="209"/>
        <end position="230"/>
    </location>
</feature>
<dbReference type="SMART" id="SM00283">
    <property type="entry name" value="MA"/>
    <property type="match status" value="1"/>
</dbReference>
<dbReference type="SMART" id="SM01049">
    <property type="entry name" value="Cache_2"/>
    <property type="match status" value="1"/>
</dbReference>
<dbReference type="InterPro" id="IPR033480">
    <property type="entry name" value="sCache_2"/>
</dbReference>
<name>A0ABT7HSN5_9BACT</name>
<dbReference type="PROSITE" id="PS50885">
    <property type="entry name" value="HAMP"/>
    <property type="match status" value="1"/>
</dbReference>
<evidence type="ECO:0000256" key="3">
    <source>
        <dbReference type="ARBA" id="ARBA00022692"/>
    </source>
</evidence>
<evidence type="ECO:0000256" key="6">
    <source>
        <dbReference type="ARBA" id="ARBA00023224"/>
    </source>
</evidence>
<feature type="domain" description="HAMP" evidence="12">
    <location>
        <begin position="232"/>
        <end position="290"/>
    </location>
</feature>
<dbReference type="Gene3D" id="1.10.287.950">
    <property type="entry name" value="Methyl-accepting chemotaxis protein"/>
    <property type="match status" value="1"/>
</dbReference>
<evidence type="ECO:0000313" key="13">
    <source>
        <dbReference type="EMBL" id="MDL0089705.1"/>
    </source>
</evidence>
<dbReference type="EMBL" id="JANURM010000018">
    <property type="protein sequence ID" value="MDL0089705.1"/>
    <property type="molecule type" value="Genomic_DNA"/>
</dbReference>
<evidence type="ECO:0000259" key="11">
    <source>
        <dbReference type="PROSITE" id="PS50111"/>
    </source>
</evidence>
<proteinExistence type="inferred from homology"/>
<dbReference type="Proteomes" id="UP001173801">
    <property type="component" value="Unassembled WGS sequence"/>
</dbReference>
<dbReference type="PRINTS" id="PR00260">
    <property type="entry name" value="CHEMTRNSDUCR"/>
</dbReference>
<keyword evidence="10" id="KW-0732">Signal</keyword>
<organism evidence="13 14">
    <name type="scientific">Campylobacter gastrosuis</name>
    <dbReference type="NCBI Taxonomy" id="2974576"/>
    <lineage>
        <taxon>Bacteria</taxon>
        <taxon>Pseudomonadati</taxon>
        <taxon>Campylobacterota</taxon>
        <taxon>Epsilonproteobacteria</taxon>
        <taxon>Campylobacterales</taxon>
        <taxon>Campylobacteraceae</taxon>
        <taxon>Campylobacter</taxon>
    </lineage>
</organism>
<keyword evidence="2" id="KW-1003">Cell membrane</keyword>
<keyword evidence="5 9" id="KW-0472">Membrane</keyword>
<dbReference type="PANTHER" id="PTHR32089:SF114">
    <property type="entry name" value="METHYL-ACCEPTING CHEMOTAXIS PROTEIN MCPB"/>
    <property type="match status" value="1"/>
</dbReference>
<comment type="caution">
    <text evidence="13">The sequence shown here is derived from an EMBL/GenBank/DDBJ whole genome shotgun (WGS) entry which is preliminary data.</text>
</comment>
<dbReference type="PROSITE" id="PS50111">
    <property type="entry name" value="CHEMOTAXIS_TRANSDUC_2"/>
    <property type="match status" value="1"/>
</dbReference>
<evidence type="ECO:0000256" key="2">
    <source>
        <dbReference type="ARBA" id="ARBA00022475"/>
    </source>
</evidence>
<sequence length="567" mass="62600">MKISTKLIMVFVVSILLASAVFTALNAKFSASSTEWFSKKIYDDLVEARKDELKTEVETFSQIMQQIYTSAKADGKSDNEIKELIIATIEPVKFFADKSGYIFIYEADGTVVMHPEKPSLVGKNLINLKDPNGLLLIDKLIKNAQNGGDFLLFGWAKKEGSEPVDKLGYSMMFKPFNWMIGSGIYIDDIKTQVQKERAELEHLSHKNTLTFLIISFILALVLILVVLWLLRGIVIKPILNIVGLLGGFAKDIKEGKGDLTYKFEISSNDEISTMRGSINDLLGGFKNAIESQKFSSNENLMISKNLSQTSTSANELILKQSKIVLSTTQTAKDMQEKIEESLKEAQKSSENLNQTRSYINEVGEAVLGLSDEINAVAQTEISLSESIKELTANAEGIKSVLEVISDIADQTNLLALNAAIEAARAGEHGRGFAVVADEVRNLAERTQNSLSEIQSSINLIVEGIVKTSEQITQNAKKADDLTKISASIDEKISTMNRLMDETFSLTKNATAQYISTSERLNSVAVSVKSIDEISEQNAKSMNEITKLAVQLSDMTQRLNESLNKFKT</sequence>
<dbReference type="Pfam" id="PF08269">
    <property type="entry name" value="dCache_2"/>
    <property type="match status" value="1"/>
</dbReference>
<evidence type="ECO:0000313" key="14">
    <source>
        <dbReference type="Proteomes" id="UP001173801"/>
    </source>
</evidence>
<evidence type="ECO:0000256" key="9">
    <source>
        <dbReference type="SAM" id="Phobius"/>
    </source>
</evidence>
<dbReference type="Pfam" id="PF00015">
    <property type="entry name" value="MCPsignal"/>
    <property type="match status" value="1"/>
</dbReference>
<dbReference type="InterPro" id="IPR004090">
    <property type="entry name" value="Chemotax_Me-accpt_rcpt"/>
</dbReference>
<dbReference type="InterPro" id="IPR004010">
    <property type="entry name" value="Double_Cache_2"/>
</dbReference>
<comment type="similarity">
    <text evidence="7">Belongs to the methyl-accepting chemotaxis (MCP) protein family.</text>
</comment>
<protein>
    <submittedName>
        <fullName evidence="13">Cache domain-containing protein</fullName>
    </submittedName>
</protein>
<dbReference type="InterPro" id="IPR004089">
    <property type="entry name" value="MCPsignal_dom"/>
</dbReference>
<reference evidence="13" key="2">
    <citation type="journal article" date="2023" name="Microorganisms">
        <title>Isolation and Genomic Characteristics of Cat-Borne Campylobacter felis sp. nov. and Sheep-Borne Campylobacter ovis sp. nov.</title>
        <authorList>
            <person name="Wang H."/>
            <person name="Li Y."/>
            <person name="Gu Y."/>
            <person name="Zhou G."/>
            <person name="Chen X."/>
            <person name="Zhang X."/>
            <person name="Shao Z."/>
            <person name="Zhang J."/>
            <person name="Zhang M."/>
        </authorList>
    </citation>
    <scope>NUCLEOTIDE SEQUENCE</scope>
    <source>
        <strain evidence="13">PS10</strain>
    </source>
</reference>
<dbReference type="InterPro" id="IPR003660">
    <property type="entry name" value="HAMP_dom"/>
</dbReference>